<organism evidence="6 7">
    <name type="scientific">Triparma strigata</name>
    <dbReference type="NCBI Taxonomy" id="1606541"/>
    <lineage>
        <taxon>Eukaryota</taxon>
        <taxon>Sar</taxon>
        <taxon>Stramenopiles</taxon>
        <taxon>Ochrophyta</taxon>
        <taxon>Bolidophyceae</taxon>
        <taxon>Parmales</taxon>
        <taxon>Triparmaceae</taxon>
        <taxon>Triparma</taxon>
    </lineage>
</organism>
<evidence type="ECO:0000256" key="2">
    <source>
        <dbReference type="ARBA" id="ARBA00022679"/>
    </source>
</evidence>
<protein>
    <recommendedName>
        <fullName evidence="5">Guanylate kinase-like domain-containing protein</fullName>
    </recommendedName>
</protein>
<dbReference type="Proteomes" id="UP001165085">
    <property type="component" value="Unassembled WGS sequence"/>
</dbReference>
<evidence type="ECO:0000256" key="3">
    <source>
        <dbReference type="ARBA" id="ARBA00022777"/>
    </source>
</evidence>
<dbReference type="PANTHER" id="PTHR23117:SF13">
    <property type="entry name" value="GUANYLATE KINASE"/>
    <property type="match status" value="1"/>
</dbReference>
<dbReference type="OrthoDB" id="6334211at2759"/>
<comment type="similarity">
    <text evidence="1">Belongs to the guanylate kinase family.</text>
</comment>
<dbReference type="Gene3D" id="3.40.50.300">
    <property type="entry name" value="P-loop containing nucleotide triphosphate hydrolases"/>
    <property type="match status" value="1"/>
</dbReference>
<keyword evidence="3" id="KW-0418">Kinase</keyword>
<evidence type="ECO:0000259" key="5">
    <source>
        <dbReference type="PROSITE" id="PS50052"/>
    </source>
</evidence>
<accession>A0A9W7BYK0</accession>
<dbReference type="PANTHER" id="PTHR23117">
    <property type="entry name" value="GUANYLATE KINASE-RELATED"/>
    <property type="match status" value="1"/>
</dbReference>
<dbReference type="InterPro" id="IPR008144">
    <property type="entry name" value="Guanylate_kin-like_dom"/>
</dbReference>
<evidence type="ECO:0000256" key="1">
    <source>
        <dbReference type="ARBA" id="ARBA00005790"/>
    </source>
</evidence>
<keyword evidence="2" id="KW-0808">Transferase</keyword>
<dbReference type="EMBL" id="BRXY01000469">
    <property type="protein sequence ID" value="GMH96480.1"/>
    <property type="molecule type" value="Genomic_DNA"/>
</dbReference>
<dbReference type="CDD" id="cd00071">
    <property type="entry name" value="GMPK"/>
    <property type="match status" value="1"/>
</dbReference>
<proteinExistence type="inferred from homology"/>
<dbReference type="PROSITE" id="PS00856">
    <property type="entry name" value="GUANYLATE_KINASE_1"/>
    <property type="match status" value="1"/>
</dbReference>
<dbReference type="SUPFAM" id="SSF52540">
    <property type="entry name" value="P-loop containing nucleoside triphosphate hydrolases"/>
    <property type="match status" value="1"/>
</dbReference>
<evidence type="ECO:0000313" key="7">
    <source>
        <dbReference type="Proteomes" id="UP001165085"/>
    </source>
</evidence>
<feature type="domain" description="Guanylate kinase-like" evidence="5">
    <location>
        <begin position="64"/>
        <end position="273"/>
    </location>
</feature>
<keyword evidence="4" id="KW-0175">Coiled coil</keyword>
<dbReference type="PROSITE" id="PS50052">
    <property type="entry name" value="GUANYLATE_KINASE_2"/>
    <property type="match status" value="1"/>
</dbReference>
<gene>
    <name evidence="6" type="ORF">TrST_g12587</name>
</gene>
<dbReference type="InterPro" id="IPR020590">
    <property type="entry name" value="Guanylate_kinase_CS"/>
</dbReference>
<evidence type="ECO:0000313" key="6">
    <source>
        <dbReference type="EMBL" id="GMH96480.1"/>
    </source>
</evidence>
<reference evidence="7" key="1">
    <citation type="journal article" date="2023" name="Commun. Biol.">
        <title>Genome analysis of Parmales, the sister group of diatoms, reveals the evolutionary specialization of diatoms from phago-mixotrophs to photoautotrophs.</title>
        <authorList>
            <person name="Ban H."/>
            <person name="Sato S."/>
            <person name="Yoshikawa S."/>
            <person name="Yamada K."/>
            <person name="Nakamura Y."/>
            <person name="Ichinomiya M."/>
            <person name="Sato N."/>
            <person name="Blanc-Mathieu R."/>
            <person name="Endo H."/>
            <person name="Kuwata A."/>
            <person name="Ogata H."/>
        </authorList>
    </citation>
    <scope>NUCLEOTIDE SEQUENCE [LARGE SCALE GENOMIC DNA]</scope>
    <source>
        <strain evidence="7">NIES 3701</strain>
    </source>
</reference>
<dbReference type="Pfam" id="PF00625">
    <property type="entry name" value="Guanylate_kin"/>
    <property type="match status" value="2"/>
</dbReference>
<keyword evidence="7" id="KW-1185">Reference proteome</keyword>
<sequence length="286" mass="32335">MSGFVRSAIRGIIKLITLTGLLKFLTTEAFMLIRPSIKLHAQYTLKSTLLKSMDSIPNLTLPPPPPLIICGPSGVGKGTLLSKAIFSSTSLLLPSPFSFSTSHTTRLPRFGETDGLEYNFVLPSFFQSNRHLFLETATVHGNEYGTTFKAVRDVRERNLICVLDLDVQGVKTLKRGIQSTEQQQQQQQQQTENKTNNFEMFLGSKFIFITPPSFSTLEKRLLNRNTETSETLKLRLENAKSEIEYGTEEGVFDEIIVNDDVEKATEKLADVIEKLYPDQRLERRKQ</sequence>
<dbReference type="AlphaFoldDB" id="A0A9W7BYK0"/>
<evidence type="ECO:0000256" key="4">
    <source>
        <dbReference type="SAM" id="Coils"/>
    </source>
</evidence>
<dbReference type="GO" id="GO:0005829">
    <property type="term" value="C:cytosol"/>
    <property type="evidence" value="ECO:0007669"/>
    <property type="project" value="TreeGrafter"/>
</dbReference>
<dbReference type="Gene3D" id="3.30.63.10">
    <property type="entry name" value="Guanylate Kinase phosphate binding domain"/>
    <property type="match status" value="1"/>
</dbReference>
<feature type="coiled-coil region" evidence="4">
    <location>
        <begin position="170"/>
        <end position="197"/>
    </location>
</feature>
<dbReference type="InterPro" id="IPR027417">
    <property type="entry name" value="P-loop_NTPase"/>
</dbReference>
<dbReference type="SMART" id="SM00072">
    <property type="entry name" value="GuKc"/>
    <property type="match status" value="1"/>
</dbReference>
<dbReference type="GO" id="GO:0004385">
    <property type="term" value="F:GMP kinase activity"/>
    <property type="evidence" value="ECO:0007669"/>
    <property type="project" value="TreeGrafter"/>
</dbReference>
<comment type="caution">
    <text evidence="6">The sequence shown here is derived from an EMBL/GenBank/DDBJ whole genome shotgun (WGS) entry which is preliminary data.</text>
</comment>
<dbReference type="InterPro" id="IPR008145">
    <property type="entry name" value="GK/Ca_channel_bsu"/>
</dbReference>
<name>A0A9W7BYK0_9STRA</name>